<evidence type="ECO:0000313" key="2">
    <source>
        <dbReference type="EMBL" id="SBV65220.1"/>
    </source>
</evidence>
<evidence type="ECO:0000313" key="1">
    <source>
        <dbReference type="EMBL" id="SBV64428.1"/>
    </source>
</evidence>
<name>A0A212IEL1_9ENTR</name>
<protein>
    <submittedName>
        <fullName evidence="2">Uncharacterized protein</fullName>
    </submittedName>
</protein>
<gene>
    <name evidence="1" type="ORF">KL86CIT2_360024</name>
    <name evidence="2" type="ORF">KM92CIT3_60255</name>
</gene>
<accession>A0A212IEL1</accession>
<dbReference type="AlphaFoldDB" id="A0A212IEL1"/>
<dbReference type="EMBL" id="FLUA01000034">
    <property type="protein sequence ID" value="SBV64428.1"/>
    <property type="molecule type" value="Genomic_DNA"/>
</dbReference>
<proteinExistence type="predicted"/>
<organism evidence="2">
    <name type="scientific">uncultured Citrobacter sp</name>
    <dbReference type="NCBI Taxonomy" id="200446"/>
    <lineage>
        <taxon>Bacteria</taxon>
        <taxon>Pseudomonadati</taxon>
        <taxon>Pseudomonadota</taxon>
        <taxon>Gammaproteobacteria</taxon>
        <taxon>Enterobacterales</taxon>
        <taxon>Enterobacteriaceae</taxon>
        <taxon>Citrobacter</taxon>
        <taxon>environmental samples</taxon>
    </lineage>
</organism>
<sequence>MERARILQMLMTCRQQAEQFRRLSGLAELRESGEIGMSANALFQAAVIIESLISANEKALEGIARLDRSETLLIGERDQVIAALDSMYEAVTGTPPEWSSAFGFTDAINDVTERIFELENISHD</sequence>
<reference evidence="2" key="1">
    <citation type="submission" date="2016-04" db="EMBL/GenBank/DDBJ databases">
        <authorList>
            <person name="Evans L.H."/>
            <person name="Alamgir A."/>
            <person name="Owens N."/>
            <person name="Weber N.D."/>
            <person name="Virtaneva K."/>
            <person name="Barbian K."/>
            <person name="Babar A."/>
            <person name="Rosenke K."/>
        </authorList>
    </citation>
    <scope>NUCLEOTIDE SEQUENCE</scope>
    <source>
        <strain evidence="1">86-2</strain>
        <strain evidence="2">92-3</strain>
    </source>
</reference>
<dbReference type="EMBL" id="FLUB01000018">
    <property type="protein sequence ID" value="SBV65220.1"/>
    <property type="molecule type" value="Genomic_DNA"/>
</dbReference>